<dbReference type="GO" id="GO:0006351">
    <property type="term" value="P:DNA-templated transcription"/>
    <property type="evidence" value="ECO:0007669"/>
    <property type="project" value="InterPro"/>
</dbReference>
<keyword evidence="1" id="KW-0479">Metal-binding</keyword>
<reference evidence="8 9" key="1">
    <citation type="submission" date="2019-06" db="EMBL/GenBank/DDBJ databases">
        <title>Draft genome sequence of the filamentous fungus Phialemoniopsis curvata isolated from diesel fuel.</title>
        <authorList>
            <person name="Varaljay V.A."/>
            <person name="Lyon W.J."/>
            <person name="Crouch A.L."/>
            <person name="Drake C.E."/>
            <person name="Hollomon J.M."/>
            <person name="Nadeau L.J."/>
            <person name="Nunn H.S."/>
            <person name="Stevenson B.S."/>
            <person name="Bojanowski C.L."/>
            <person name="Crookes-Goodson W.J."/>
        </authorList>
    </citation>
    <scope>NUCLEOTIDE SEQUENCE [LARGE SCALE GENOMIC DNA]</scope>
    <source>
        <strain evidence="8 9">D216</strain>
    </source>
</reference>
<evidence type="ECO:0000256" key="4">
    <source>
        <dbReference type="ARBA" id="ARBA00023163"/>
    </source>
</evidence>
<dbReference type="SUPFAM" id="SSF57701">
    <property type="entry name" value="Zn2/Cys6 DNA-binding domain"/>
    <property type="match status" value="1"/>
</dbReference>
<feature type="region of interest" description="Disordered" evidence="6">
    <location>
        <begin position="172"/>
        <end position="201"/>
    </location>
</feature>
<dbReference type="STRING" id="1093900.A0A507AUG6"/>
<name>A0A507AUG6_9PEZI</name>
<evidence type="ECO:0000256" key="5">
    <source>
        <dbReference type="ARBA" id="ARBA00023242"/>
    </source>
</evidence>
<dbReference type="Proteomes" id="UP000319257">
    <property type="component" value="Unassembled WGS sequence"/>
</dbReference>
<keyword evidence="9" id="KW-1185">Reference proteome</keyword>
<feature type="domain" description="Zn(2)-C6 fungal-type" evidence="7">
    <location>
        <begin position="31"/>
        <end position="62"/>
    </location>
</feature>
<evidence type="ECO:0000256" key="2">
    <source>
        <dbReference type="ARBA" id="ARBA00023015"/>
    </source>
</evidence>
<comment type="caution">
    <text evidence="8">The sequence shown here is derived from an EMBL/GenBank/DDBJ whole genome shotgun (WGS) entry which is preliminary data.</text>
</comment>
<feature type="region of interest" description="Disordered" evidence="6">
    <location>
        <begin position="210"/>
        <end position="229"/>
    </location>
</feature>
<dbReference type="Pfam" id="PF00172">
    <property type="entry name" value="Zn_clus"/>
    <property type="match status" value="1"/>
</dbReference>
<feature type="region of interest" description="Disordered" evidence="6">
    <location>
        <begin position="93"/>
        <end position="114"/>
    </location>
</feature>
<dbReference type="InterPro" id="IPR007219">
    <property type="entry name" value="XnlR_reg_dom"/>
</dbReference>
<dbReference type="PROSITE" id="PS00463">
    <property type="entry name" value="ZN2_CY6_FUNGAL_1"/>
    <property type="match status" value="1"/>
</dbReference>
<dbReference type="OrthoDB" id="424974at2759"/>
<organism evidence="8 9">
    <name type="scientific">Thyridium curvatum</name>
    <dbReference type="NCBI Taxonomy" id="1093900"/>
    <lineage>
        <taxon>Eukaryota</taxon>
        <taxon>Fungi</taxon>
        <taxon>Dikarya</taxon>
        <taxon>Ascomycota</taxon>
        <taxon>Pezizomycotina</taxon>
        <taxon>Sordariomycetes</taxon>
        <taxon>Sordariomycetidae</taxon>
        <taxon>Thyridiales</taxon>
        <taxon>Thyridiaceae</taxon>
        <taxon>Thyridium</taxon>
    </lineage>
</organism>
<dbReference type="Pfam" id="PF04082">
    <property type="entry name" value="Fungal_trans"/>
    <property type="match status" value="1"/>
</dbReference>
<dbReference type="EMBL" id="SKBQ01000077">
    <property type="protein sequence ID" value="TPX08551.1"/>
    <property type="molecule type" value="Genomic_DNA"/>
</dbReference>
<feature type="region of interest" description="Disordered" evidence="6">
    <location>
        <begin position="547"/>
        <end position="569"/>
    </location>
</feature>
<evidence type="ECO:0000256" key="1">
    <source>
        <dbReference type="ARBA" id="ARBA00022723"/>
    </source>
</evidence>
<dbReference type="GO" id="GO:0000981">
    <property type="term" value="F:DNA-binding transcription factor activity, RNA polymerase II-specific"/>
    <property type="evidence" value="ECO:0007669"/>
    <property type="project" value="InterPro"/>
</dbReference>
<evidence type="ECO:0000313" key="9">
    <source>
        <dbReference type="Proteomes" id="UP000319257"/>
    </source>
</evidence>
<dbReference type="RefSeq" id="XP_030990262.1">
    <property type="nucleotide sequence ID" value="XM_031132612.1"/>
</dbReference>
<dbReference type="InterPro" id="IPR036864">
    <property type="entry name" value="Zn2-C6_fun-type_DNA-bd_sf"/>
</dbReference>
<dbReference type="GeneID" id="41977485"/>
<gene>
    <name evidence="8" type="ORF">E0L32_010038</name>
</gene>
<evidence type="ECO:0000256" key="3">
    <source>
        <dbReference type="ARBA" id="ARBA00023125"/>
    </source>
</evidence>
<dbReference type="Gene3D" id="4.10.240.10">
    <property type="entry name" value="Zn(2)-C6 fungal-type DNA-binding domain"/>
    <property type="match status" value="1"/>
</dbReference>
<sequence>MAQMAPPSPRSTDNSPEPEGGPRKRRRTAIACEECRERKRKCDGVKPVCGACTRRSSSVCSWNEDRNSKGWWSNSYVESLKARINELETAEAQSLPHGSLEQATPSSVLPAFSGHHPAHLPQVVESIAEGSMSQSASSYYATVHERPGSTLESRTANFEPTTLALRPPVAYNAAAGTGPAPGLTEGNDSVGDSSGDDSETEMDAMGVLGSVDGTDKARTRRPSDYFGPSSTIGLLGKARRAMSKKRCHHGHSSSRADEMCQECQAASTSSPSRSLGSHGAASKAKDSAKAFGFVIPPRSEADSLVESYWVGCHSLYPFLHKPSFINRYIQLWNGKSESQKKSYYANLDGTGFYCMLNVVFALGALLNPDIDERTRESVSRSFFDRSKQLLDLDRLGHGSPALVQTLLLMGQYLQSTDMSSSCWNIVGLAIRVAQCIGLHHEPKQSRKRVDQVETEMRRRTWTGCVLLDRVLSLTYGRPLMIHPVMSRNQLVLPLAADDEYLTYHPDPPGKQPEGQTSHIECYIQSIKLQEILGQVLASFYYGGESENDKKDLEASDSGPSGTVTPVRERGVKDSDLQRLLNVDKLLMSWHKDLPPHLRVDAYSDDGLPESRLTKCFRRQATVLKARYLHVRLMMLRPVLYTLCDLSGDSNDATESDSIEFIMRHGMLVRLANSCVNVARELVHLIAGNVHTHPDSLPPPWYSVFYIYSSALVLLISLLYSSKHIECADESALLADWKSSLDFLRMYRERHRSARRCSRMLAVLEQEISSHQQGASTGSFTEQIALFPAEQVSFAGEFGTTGASSGQSVYSDDPNGLHLLEDFARLDQGGFPWMQNSTSDMNWLSLVPFLENMEDTNF</sequence>
<feature type="compositionally biased region" description="Low complexity" evidence="6">
    <location>
        <begin position="173"/>
        <end position="193"/>
    </location>
</feature>
<dbReference type="SMART" id="SM00906">
    <property type="entry name" value="Fungal_trans"/>
    <property type="match status" value="1"/>
</dbReference>
<dbReference type="GO" id="GO:0000978">
    <property type="term" value="F:RNA polymerase II cis-regulatory region sequence-specific DNA binding"/>
    <property type="evidence" value="ECO:0007669"/>
    <property type="project" value="TreeGrafter"/>
</dbReference>
<dbReference type="PROSITE" id="PS50048">
    <property type="entry name" value="ZN2_CY6_FUNGAL_2"/>
    <property type="match status" value="1"/>
</dbReference>
<dbReference type="CDD" id="cd00067">
    <property type="entry name" value="GAL4"/>
    <property type="match status" value="1"/>
</dbReference>
<evidence type="ECO:0000259" key="7">
    <source>
        <dbReference type="PROSITE" id="PS50048"/>
    </source>
</evidence>
<keyword evidence="4" id="KW-0804">Transcription</keyword>
<dbReference type="AlphaFoldDB" id="A0A507AUG6"/>
<feature type="region of interest" description="Disordered" evidence="6">
    <location>
        <begin position="1"/>
        <end position="28"/>
    </location>
</feature>
<dbReference type="PANTHER" id="PTHR47424:SF3">
    <property type="entry name" value="REGULATORY PROTEIN GAL4"/>
    <property type="match status" value="1"/>
</dbReference>
<dbReference type="GO" id="GO:0005634">
    <property type="term" value="C:nucleus"/>
    <property type="evidence" value="ECO:0007669"/>
    <property type="project" value="TreeGrafter"/>
</dbReference>
<dbReference type="InParanoid" id="A0A507AUG6"/>
<evidence type="ECO:0000313" key="8">
    <source>
        <dbReference type="EMBL" id="TPX08551.1"/>
    </source>
</evidence>
<keyword evidence="3" id="KW-0238">DNA-binding</keyword>
<dbReference type="InterPro" id="IPR051127">
    <property type="entry name" value="Fungal_SecMet_Regulators"/>
</dbReference>
<protein>
    <recommendedName>
        <fullName evidence="7">Zn(2)-C6 fungal-type domain-containing protein</fullName>
    </recommendedName>
</protein>
<evidence type="ECO:0000256" key="6">
    <source>
        <dbReference type="SAM" id="MobiDB-lite"/>
    </source>
</evidence>
<dbReference type="GO" id="GO:0000435">
    <property type="term" value="P:positive regulation of transcription from RNA polymerase II promoter by galactose"/>
    <property type="evidence" value="ECO:0007669"/>
    <property type="project" value="TreeGrafter"/>
</dbReference>
<dbReference type="InterPro" id="IPR001138">
    <property type="entry name" value="Zn2Cys6_DnaBD"/>
</dbReference>
<feature type="compositionally biased region" description="Basic and acidic residues" evidence="6">
    <location>
        <begin position="213"/>
        <end position="223"/>
    </location>
</feature>
<keyword evidence="2" id="KW-0805">Transcription regulation</keyword>
<proteinExistence type="predicted"/>
<dbReference type="CDD" id="cd12148">
    <property type="entry name" value="fungal_TF_MHR"/>
    <property type="match status" value="1"/>
</dbReference>
<dbReference type="PANTHER" id="PTHR47424">
    <property type="entry name" value="REGULATORY PROTEIN GAL4"/>
    <property type="match status" value="1"/>
</dbReference>
<dbReference type="SMART" id="SM00066">
    <property type="entry name" value="GAL4"/>
    <property type="match status" value="1"/>
</dbReference>
<dbReference type="GO" id="GO:0008270">
    <property type="term" value="F:zinc ion binding"/>
    <property type="evidence" value="ECO:0007669"/>
    <property type="project" value="InterPro"/>
</dbReference>
<accession>A0A507AUG6</accession>
<keyword evidence="5" id="KW-0539">Nucleus</keyword>